<organism evidence="1 2">
    <name type="scientific">Pyricularia oryzae</name>
    <name type="common">Rice blast fungus</name>
    <name type="synonym">Magnaporthe oryzae</name>
    <dbReference type="NCBI Taxonomy" id="318829"/>
    <lineage>
        <taxon>Eukaryota</taxon>
        <taxon>Fungi</taxon>
        <taxon>Dikarya</taxon>
        <taxon>Ascomycota</taxon>
        <taxon>Pezizomycotina</taxon>
        <taxon>Sordariomycetes</taxon>
        <taxon>Sordariomycetidae</taxon>
        <taxon>Magnaporthales</taxon>
        <taxon>Pyriculariaceae</taxon>
        <taxon>Pyricularia</taxon>
    </lineage>
</organism>
<protein>
    <submittedName>
        <fullName evidence="1">Uncharacterized protein</fullName>
    </submittedName>
</protein>
<accession>A0A4P7N807</accession>
<reference evidence="1 2" key="1">
    <citation type="journal article" date="2019" name="Mol. Biol. Evol.">
        <title>Blast fungal genomes show frequent chromosomal changes, gene gains and losses, and effector gene turnover.</title>
        <authorList>
            <person name="Gomez Luciano L.B."/>
            <person name="Jason Tsai I."/>
            <person name="Chuma I."/>
            <person name="Tosa Y."/>
            <person name="Chen Y.H."/>
            <person name="Li J.Y."/>
            <person name="Li M.Y."/>
            <person name="Jade Lu M.Y."/>
            <person name="Nakayashiki H."/>
            <person name="Li W.H."/>
        </authorList>
    </citation>
    <scope>NUCLEOTIDE SEQUENCE [LARGE SCALE GENOMIC DNA]</scope>
    <source>
        <strain evidence="1">MZ5-1-6</strain>
    </source>
</reference>
<dbReference type="EMBL" id="CP034205">
    <property type="protein sequence ID" value="QBZ56210.1"/>
    <property type="molecule type" value="Genomic_DNA"/>
</dbReference>
<evidence type="ECO:0000313" key="1">
    <source>
        <dbReference type="EMBL" id="QBZ56210.1"/>
    </source>
</evidence>
<dbReference type="AlphaFoldDB" id="A0A4P7N807"/>
<gene>
    <name evidence="1" type="ORF">PoMZ_01116</name>
</gene>
<name>A0A4P7N807_PYROR</name>
<dbReference type="Proteomes" id="UP000294847">
    <property type="component" value="Chromosome 2"/>
</dbReference>
<proteinExistence type="predicted"/>
<sequence>MSWLLLRHANRSFLDAQNRQSQTEQVATWQKLLVVQSQALSTIYLDWTTAYLDYRNWVHIRPHAGWDPYKLGMQYKSSPRDAGMRSVNKLFVSE</sequence>
<evidence type="ECO:0000313" key="2">
    <source>
        <dbReference type="Proteomes" id="UP000294847"/>
    </source>
</evidence>